<dbReference type="EMBL" id="BDGX01000005">
    <property type="protein sequence ID" value="GAV47046.1"/>
    <property type="molecule type" value="Genomic_DNA"/>
</dbReference>
<evidence type="ECO:0000256" key="9">
    <source>
        <dbReference type="SAM" id="Phobius"/>
    </source>
</evidence>
<dbReference type="SUPFAM" id="SSF58038">
    <property type="entry name" value="SNARE fusion complex"/>
    <property type="match status" value="1"/>
</dbReference>
<dbReference type="InterPro" id="IPR039899">
    <property type="entry name" value="BET1_SNARE"/>
</dbReference>
<evidence type="ECO:0000313" key="12">
    <source>
        <dbReference type="Proteomes" id="UP000187013"/>
    </source>
</evidence>
<gene>
    <name evidence="11" type="ORF">ZYGR_0E00570</name>
</gene>
<dbReference type="InterPro" id="IPR000727">
    <property type="entry name" value="T_SNARE_dom"/>
</dbReference>
<dbReference type="GO" id="GO:0006891">
    <property type="term" value="P:intra-Golgi vesicle-mediated transport"/>
    <property type="evidence" value="ECO:0007669"/>
    <property type="project" value="EnsemblFungi"/>
</dbReference>
<comment type="subcellular location">
    <subcellularLocation>
        <location evidence="8">Endomembrane system</location>
        <topology evidence="8">Single-pass type IV membrane protein</topology>
    </subcellularLocation>
    <subcellularLocation>
        <location evidence="1">Golgi apparatus membrane</location>
    </subcellularLocation>
</comment>
<accession>A0A1Q2ZU42</accession>
<dbReference type="GO" id="GO:0006906">
    <property type="term" value="P:vesicle fusion"/>
    <property type="evidence" value="ECO:0007669"/>
    <property type="project" value="EnsemblFungi"/>
</dbReference>
<sequence>MSNSRYHQLENRNDERLNSLANKLQTFRGINQDIGDQAVADNSVMNQISDSFDSLLHGVKNTSQRLTRSLNAGGSVWRMVALALLIFFILYTLFKVF</sequence>
<dbReference type="OrthoDB" id="3063237at2759"/>
<keyword evidence="6" id="KW-0333">Golgi apparatus</keyword>
<keyword evidence="2" id="KW-0813">Transport</keyword>
<dbReference type="GO" id="GO:0000138">
    <property type="term" value="C:Golgi trans cisterna"/>
    <property type="evidence" value="ECO:0007669"/>
    <property type="project" value="EnsemblFungi"/>
</dbReference>
<protein>
    <recommendedName>
        <fullName evidence="10">t-SNARE coiled-coil homology domain-containing protein</fullName>
    </recommendedName>
</protein>
<organism evidence="11 12">
    <name type="scientific">Zygosaccharomyces rouxii</name>
    <dbReference type="NCBI Taxonomy" id="4956"/>
    <lineage>
        <taxon>Eukaryota</taxon>
        <taxon>Fungi</taxon>
        <taxon>Dikarya</taxon>
        <taxon>Ascomycota</taxon>
        <taxon>Saccharomycotina</taxon>
        <taxon>Saccharomycetes</taxon>
        <taxon>Saccharomycetales</taxon>
        <taxon>Saccharomycetaceae</taxon>
        <taxon>Zygosaccharomyces</taxon>
    </lineage>
</organism>
<evidence type="ECO:0000256" key="4">
    <source>
        <dbReference type="ARBA" id="ARBA00022927"/>
    </source>
</evidence>
<evidence type="ECO:0000256" key="2">
    <source>
        <dbReference type="ARBA" id="ARBA00022448"/>
    </source>
</evidence>
<dbReference type="GO" id="GO:0005484">
    <property type="term" value="F:SNAP receptor activity"/>
    <property type="evidence" value="ECO:0007669"/>
    <property type="project" value="EnsemblFungi"/>
</dbReference>
<keyword evidence="7 9" id="KW-0472">Membrane</keyword>
<evidence type="ECO:0000256" key="6">
    <source>
        <dbReference type="ARBA" id="ARBA00023034"/>
    </source>
</evidence>
<feature type="transmembrane region" description="Helical" evidence="9">
    <location>
        <begin position="75"/>
        <end position="94"/>
    </location>
</feature>
<dbReference type="GO" id="GO:0006886">
    <property type="term" value="P:intracellular protein transport"/>
    <property type="evidence" value="ECO:0007669"/>
    <property type="project" value="EnsemblFungi"/>
</dbReference>
<evidence type="ECO:0000256" key="7">
    <source>
        <dbReference type="ARBA" id="ARBA00023136"/>
    </source>
</evidence>
<dbReference type="AlphaFoldDB" id="A0A1Q2ZU42"/>
<evidence type="ECO:0000259" key="10">
    <source>
        <dbReference type="PROSITE" id="PS50192"/>
    </source>
</evidence>
<dbReference type="GO" id="GO:0006888">
    <property type="term" value="P:endoplasmic reticulum to Golgi vesicle-mediated transport"/>
    <property type="evidence" value="ECO:0007669"/>
    <property type="project" value="EnsemblFungi"/>
</dbReference>
<evidence type="ECO:0000256" key="3">
    <source>
        <dbReference type="ARBA" id="ARBA00022692"/>
    </source>
</evidence>
<evidence type="ECO:0000256" key="8">
    <source>
        <dbReference type="ARBA" id="ARBA00046280"/>
    </source>
</evidence>
<proteinExistence type="predicted"/>
<evidence type="ECO:0000256" key="5">
    <source>
        <dbReference type="ARBA" id="ARBA00022989"/>
    </source>
</evidence>
<feature type="domain" description="T-SNARE coiled-coil homology" evidence="10">
    <location>
        <begin position="7"/>
        <end position="69"/>
    </location>
</feature>
<dbReference type="PANTHER" id="PTHR12791">
    <property type="entry name" value="GOLGI SNARE BET1-RELATED"/>
    <property type="match status" value="1"/>
</dbReference>
<dbReference type="GO" id="GO:0000139">
    <property type="term" value="C:Golgi membrane"/>
    <property type="evidence" value="ECO:0007669"/>
    <property type="project" value="UniProtKB-SubCell"/>
</dbReference>
<dbReference type="CDD" id="cd15853">
    <property type="entry name" value="SNARE_Bet1"/>
    <property type="match status" value="1"/>
</dbReference>
<keyword evidence="3 9" id="KW-0812">Transmembrane</keyword>
<dbReference type="PROSITE" id="PS50192">
    <property type="entry name" value="T_SNARE"/>
    <property type="match status" value="1"/>
</dbReference>
<keyword evidence="5 9" id="KW-1133">Transmembrane helix</keyword>
<reference evidence="11 12" key="1">
    <citation type="submission" date="2016-08" db="EMBL/GenBank/DDBJ databases">
        <title>Draft genome sequence of allopolyploid Zygosaccharomyces rouxii.</title>
        <authorList>
            <person name="Watanabe J."/>
            <person name="Uehara K."/>
            <person name="Mogi Y."/>
            <person name="Tsukioka Y."/>
        </authorList>
    </citation>
    <scope>NUCLEOTIDE SEQUENCE [LARGE SCALE GENOMIC DNA]</scope>
    <source>
        <strain evidence="11 12">NBRC 110957</strain>
    </source>
</reference>
<dbReference type="eggNOG" id="ENOG502S4UD">
    <property type="taxonomic scope" value="Eukaryota"/>
</dbReference>
<dbReference type="OMA" id="NIWRMVG"/>
<dbReference type="SMART" id="SM00397">
    <property type="entry name" value="t_SNARE"/>
    <property type="match status" value="1"/>
</dbReference>
<evidence type="ECO:0000313" key="11">
    <source>
        <dbReference type="EMBL" id="GAV47046.1"/>
    </source>
</evidence>
<dbReference type="Proteomes" id="UP000187013">
    <property type="component" value="Unassembled WGS sequence"/>
</dbReference>
<comment type="caution">
    <text evidence="11">The sequence shown here is derived from an EMBL/GenBank/DDBJ whole genome shotgun (WGS) entry which is preliminary data.</text>
</comment>
<evidence type="ECO:0000256" key="1">
    <source>
        <dbReference type="ARBA" id="ARBA00004394"/>
    </source>
</evidence>
<name>A0A1Q2ZU42_ZYGRO</name>
<keyword evidence="4" id="KW-0653">Protein transport</keyword>
<dbReference type="GO" id="GO:0031201">
    <property type="term" value="C:SNARE complex"/>
    <property type="evidence" value="ECO:0007669"/>
    <property type="project" value="EnsemblFungi"/>
</dbReference>